<proteinExistence type="predicted"/>
<organism evidence="2 3">
    <name type="scientific">Endobacterium cereale</name>
    <dbReference type="NCBI Taxonomy" id="2663029"/>
    <lineage>
        <taxon>Bacteria</taxon>
        <taxon>Pseudomonadati</taxon>
        <taxon>Pseudomonadota</taxon>
        <taxon>Alphaproteobacteria</taxon>
        <taxon>Hyphomicrobiales</taxon>
        <taxon>Rhizobiaceae</taxon>
        <taxon>Endobacterium</taxon>
    </lineage>
</organism>
<evidence type="ECO:0000313" key="2">
    <source>
        <dbReference type="EMBL" id="MQY47650.1"/>
    </source>
</evidence>
<gene>
    <name evidence="2" type="ORF">GAO09_16565</name>
</gene>
<dbReference type="InterPro" id="IPR007712">
    <property type="entry name" value="RelE/ParE_toxin"/>
</dbReference>
<dbReference type="Proteomes" id="UP000435138">
    <property type="component" value="Unassembled WGS sequence"/>
</dbReference>
<dbReference type="Gene3D" id="3.30.2310.20">
    <property type="entry name" value="RelE-like"/>
    <property type="match status" value="1"/>
</dbReference>
<comment type="caution">
    <text evidence="2">The sequence shown here is derived from an EMBL/GenBank/DDBJ whole genome shotgun (WGS) entry which is preliminary data.</text>
</comment>
<reference evidence="2 3" key="1">
    <citation type="submission" date="2019-11" db="EMBL/GenBank/DDBJ databases">
        <title>Genome analysis of Rhizobacterium cereale a novel genus and species isolated from maize roots in North Spain.</title>
        <authorList>
            <person name="Menendez E."/>
            <person name="Flores-Felix J.D."/>
            <person name="Ramirez-Bahena M.-H."/>
            <person name="Igual J.M."/>
            <person name="Garcia-Fraile P."/>
            <person name="Peix A."/>
            <person name="Velazquez E."/>
        </authorList>
    </citation>
    <scope>NUCLEOTIDE SEQUENCE [LARGE SCALE GENOMIC DNA]</scope>
    <source>
        <strain evidence="2 3">RZME27</strain>
    </source>
</reference>
<sequence length="120" mass="13948">MFLSIPKRLWLPSARRGNAVANVRLRPSAEQDFVKIGDYTRETWSEEQAQIYLHKLLQTIRQIGERPLSGRLLGGVRAEYRSRRSGSHLIFYVAKPDGLVEVVRILHEKVDIRRQLQDPE</sequence>
<dbReference type="EMBL" id="WIXI01000045">
    <property type="protein sequence ID" value="MQY47650.1"/>
    <property type="molecule type" value="Genomic_DNA"/>
</dbReference>
<keyword evidence="3" id="KW-1185">Reference proteome</keyword>
<evidence type="ECO:0008006" key="4">
    <source>
        <dbReference type="Google" id="ProtNLM"/>
    </source>
</evidence>
<evidence type="ECO:0000313" key="3">
    <source>
        <dbReference type="Proteomes" id="UP000435138"/>
    </source>
</evidence>
<protein>
    <recommendedName>
        <fullName evidence="4">Toxin</fullName>
    </recommendedName>
</protein>
<dbReference type="AlphaFoldDB" id="A0A6A8AD53"/>
<name>A0A6A8AD53_9HYPH</name>
<dbReference type="Pfam" id="PF05016">
    <property type="entry name" value="ParE_toxin"/>
    <property type="match status" value="1"/>
</dbReference>
<dbReference type="InterPro" id="IPR035093">
    <property type="entry name" value="RelE/ParE_toxin_dom_sf"/>
</dbReference>
<evidence type="ECO:0000256" key="1">
    <source>
        <dbReference type="ARBA" id="ARBA00022649"/>
    </source>
</evidence>
<accession>A0A6A8AD53</accession>
<keyword evidence="1" id="KW-1277">Toxin-antitoxin system</keyword>